<feature type="signal peptide" evidence="2">
    <location>
        <begin position="1"/>
        <end position="21"/>
    </location>
</feature>
<sequence>MKFKHLLPLLLSAVLSAQAYALTEGEDYLVLDKPIPQEQPGKLRFWNFSAIFAYIAIISILCY</sequence>
<accession>A0A378VSQ8</accession>
<feature type="transmembrane region" description="Helical" evidence="1">
    <location>
        <begin position="45"/>
        <end position="62"/>
    </location>
</feature>
<dbReference type="EMBL" id="UGRI01000001">
    <property type="protein sequence ID" value="SUA20073.1"/>
    <property type="molecule type" value="Genomic_DNA"/>
</dbReference>
<dbReference type="EC" id="5.3.4.1" evidence="3"/>
<keyword evidence="2" id="KW-0732">Signal</keyword>
<proteinExistence type="predicted"/>
<dbReference type="AlphaFoldDB" id="A0A378VSQ8"/>
<evidence type="ECO:0000313" key="3">
    <source>
        <dbReference type="EMBL" id="SUA20073.1"/>
    </source>
</evidence>
<organism evidence="3">
    <name type="scientific">Neisseria gonorrhoeae</name>
    <dbReference type="NCBI Taxonomy" id="485"/>
    <lineage>
        <taxon>Bacteria</taxon>
        <taxon>Pseudomonadati</taxon>
        <taxon>Pseudomonadota</taxon>
        <taxon>Betaproteobacteria</taxon>
        <taxon>Neisseriales</taxon>
        <taxon>Neisseriaceae</taxon>
        <taxon>Neisseria</taxon>
    </lineage>
</organism>
<reference evidence="3" key="1">
    <citation type="submission" date="2018-06" db="EMBL/GenBank/DDBJ databases">
        <authorList>
            <consortium name="Pathogen Informatics"/>
            <person name="Doyle S."/>
        </authorList>
    </citation>
    <scope>NUCLEOTIDE SEQUENCE [LARGE SCALE GENOMIC DNA]</scope>
    <source>
        <strain evidence="3">NCTC11421</strain>
    </source>
</reference>
<keyword evidence="3" id="KW-0413">Isomerase</keyword>
<protein>
    <submittedName>
        <fullName evidence="3">DsbA family thiol:disulfide interchange protein</fullName>
        <ecNumber evidence="3">5.3.4.1</ecNumber>
    </submittedName>
</protein>
<dbReference type="GO" id="GO:0003756">
    <property type="term" value="F:protein disulfide isomerase activity"/>
    <property type="evidence" value="ECO:0007669"/>
    <property type="project" value="UniProtKB-EC"/>
</dbReference>
<feature type="chain" id="PRO_5017037322" evidence="2">
    <location>
        <begin position="22"/>
        <end position="63"/>
    </location>
</feature>
<name>A0A378VSQ8_NEIGO</name>
<gene>
    <name evidence="3" type="ORF">NCTC11421_00151</name>
</gene>
<keyword evidence="1" id="KW-0472">Membrane</keyword>
<keyword evidence="1" id="KW-0812">Transmembrane</keyword>
<keyword evidence="1" id="KW-1133">Transmembrane helix</keyword>
<evidence type="ECO:0000256" key="2">
    <source>
        <dbReference type="SAM" id="SignalP"/>
    </source>
</evidence>
<evidence type="ECO:0000256" key="1">
    <source>
        <dbReference type="SAM" id="Phobius"/>
    </source>
</evidence>